<proteinExistence type="predicted"/>
<evidence type="ECO:0008006" key="3">
    <source>
        <dbReference type="Google" id="ProtNLM"/>
    </source>
</evidence>
<evidence type="ECO:0000256" key="1">
    <source>
        <dbReference type="SAM" id="Phobius"/>
    </source>
</evidence>
<dbReference type="AlphaFoldDB" id="A0A0F9JSU8"/>
<gene>
    <name evidence="2" type="ORF">LCGC14_1490310</name>
</gene>
<accession>A0A0F9JSU8</accession>
<feature type="transmembrane region" description="Helical" evidence="1">
    <location>
        <begin position="29"/>
        <end position="47"/>
    </location>
</feature>
<name>A0A0F9JSU8_9ZZZZ</name>
<keyword evidence="1" id="KW-0472">Membrane</keyword>
<keyword evidence="1" id="KW-1133">Transmembrane helix</keyword>
<organism evidence="2">
    <name type="scientific">marine sediment metagenome</name>
    <dbReference type="NCBI Taxonomy" id="412755"/>
    <lineage>
        <taxon>unclassified sequences</taxon>
        <taxon>metagenomes</taxon>
        <taxon>ecological metagenomes</taxon>
    </lineage>
</organism>
<keyword evidence="1" id="KW-0812">Transmembrane</keyword>
<sequence length="51" mass="5758">MQISKTGWYPADTEGEVVMQKHIMAMEDAGWVVQSITVIVTSFAVVYHRES</sequence>
<evidence type="ECO:0000313" key="2">
    <source>
        <dbReference type="EMBL" id="KKM65531.1"/>
    </source>
</evidence>
<reference evidence="2" key="1">
    <citation type="journal article" date="2015" name="Nature">
        <title>Complex archaea that bridge the gap between prokaryotes and eukaryotes.</title>
        <authorList>
            <person name="Spang A."/>
            <person name="Saw J.H."/>
            <person name="Jorgensen S.L."/>
            <person name="Zaremba-Niedzwiedzka K."/>
            <person name="Martijn J."/>
            <person name="Lind A.E."/>
            <person name="van Eijk R."/>
            <person name="Schleper C."/>
            <person name="Guy L."/>
            <person name="Ettema T.J."/>
        </authorList>
    </citation>
    <scope>NUCLEOTIDE SEQUENCE</scope>
</reference>
<dbReference type="EMBL" id="LAZR01010708">
    <property type="protein sequence ID" value="KKM65531.1"/>
    <property type="molecule type" value="Genomic_DNA"/>
</dbReference>
<comment type="caution">
    <text evidence="2">The sequence shown here is derived from an EMBL/GenBank/DDBJ whole genome shotgun (WGS) entry which is preliminary data.</text>
</comment>
<protein>
    <recommendedName>
        <fullName evidence="3">DUF4177 domain-containing protein</fullName>
    </recommendedName>
</protein>